<protein>
    <submittedName>
        <fullName evidence="8">CSON010610 protein</fullName>
    </submittedName>
</protein>
<proteinExistence type="inferred from homology"/>
<dbReference type="InterPro" id="IPR002018">
    <property type="entry name" value="CarbesteraseB"/>
</dbReference>
<keyword evidence="3" id="KW-0378">Hydrolase</keyword>
<dbReference type="EMBL" id="UFQT01000436">
    <property type="protein sequence ID" value="SSX24290.1"/>
    <property type="molecule type" value="Genomic_DNA"/>
</dbReference>
<dbReference type="GO" id="GO:0052689">
    <property type="term" value="F:carboxylic ester hydrolase activity"/>
    <property type="evidence" value="ECO:0007669"/>
    <property type="project" value="UniProtKB-KW"/>
</dbReference>
<keyword evidence="2" id="KW-0719">Serine esterase</keyword>
<keyword evidence="4" id="KW-1015">Disulfide bond</keyword>
<dbReference type="PROSITE" id="PS00122">
    <property type="entry name" value="CARBOXYLESTERASE_B_1"/>
    <property type="match status" value="1"/>
</dbReference>
<feature type="transmembrane region" description="Helical" evidence="6">
    <location>
        <begin position="595"/>
        <end position="614"/>
    </location>
</feature>
<organism evidence="8">
    <name type="scientific">Culicoides sonorensis</name>
    <name type="common">Biting midge</name>
    <dbReference type="NCBI Taxonomy" id="179676"/>
    <lineage>
        <taxon>Eukaryota</taxon>
        <taxon>Metazoa</taxon>
        <taxon>Ecdysozoa</taxon>
        <taxon>Arthropoda</taxon>
        <taxon>Hexapoda</taxon>
        <taxon>Insecta</taxon>
        <taxon>Pterygota</taxon>
        <taxon>Neoptera</taxon>
        <taxon>Endopterygota</taxon>
        <taxon>Diptera</taxon>
        <taxon>Nematocera</taxon>
        <taxon>Chironomoidea</taxon>
        <taxon>Ceratopogonidae</taxon>
        <taxon>Ceratopogoninae</taxon>
        <taxon>Culicoides</taxon>
        <taxon>Monoculicoides</taxon>
    </lineage>
</organism>
<feature type="domain" description="Carboxylesterase type B" evidence="7">
    <location>
        <begin position="36"/>
        <end position="573"/>
    </location>
</feature>
<evidence type="ECO:0000259" key="7">
    <source>
        <dbReference type="Pfam" id="PF00135"/>
    </source>
</evidence>
<dbReference type="Pfam" id="PF00135">
    <property type="entry name" value="COesterase"/>
    <property type="match status" value="1"/>
</dbReference>
<evidence type="ECO:0000256" key="5">
    <source>
        <dbReference type="ARBA" id="ARBA00023180"/>
    </source>
</evidence>
<dbReference type="InterPro" id="IPR050309">
    <property type="entry name" value="Type-B_Carboxylest/Lipase"/>
</dbReference>
<dbReference type="VEuPathDB" id="VectorBase:CSON010610"/>
<keyword evidence="6" id="KW-1133">Transmembrane helix</keyword>
<evidence type="ECO:0000256" key="6">
    <source>
        <dbReference type="SAM" id="Phobius"/>
    </source>
</evidence>
<evidence type="ECO:0000256" key="2">
    <source>
        <dbReference type="ARBA" id="ARBA00022487"/>
    </source>
</evidence>
<evidence type="ECO:0000256" key="3">
    <source>
        <dbReference type="ARBA" id="ARBA00022801"/>
    </source>
</evidence>
<evidence type="ECO:0000256" key="1">
    <source>
        <dbReference type="ARBA" id="ARBA00005964"/>
    </source>
</evidence>
<gene>
    <name evidence="8" type="primary">CSON010610</name>
</gene>
<evidence type="ECO:0000256" key="4">
    <source>
        <dbReference type="ARBA" id="ARBA00023157"/>
    </source>
</evidence>
<keyword evidence="5" id="KW-0325">Glycoprotein</keyword>
<accession>A0A336M2I8</accession>
<dbReference type="Gene3D" id="3.40.50.1820">
    <property type="entry name" value="alpha/beta hydrolase"/>
    <property type="match status" value="1"/>
</dbReference>
<dbReference type="InterPro" id="IPR029058">
    <property type="entry name" value="AB_hydrolase_fold"/>
</dbReference>
<reference evidence="8" key="1">
    <citation type="submission" date="2018-07" db="EMBL/GenBank/DDBJ databases">
        <authorList>
            <person name="Quirk P.G."/>
            <person name="Krulwich T.A."/>
        </authorList>
    </citation>
    <scope>NUCLEOTIDE SEQUENCE</scope>
</reference>
<keyword evidence="6" id="KW-0472">Membrane</keyword>
<dbReference type="SUPFAM" id="SSF53474">
    <property type="entry name" value="alpha/beta-Hydrolases"/>
    <property type="match status" value="1"/>
</dbReference>
<dbReference type="PANTHER" id="PTHR11559">
    <property type="entry name" value="CARBOXYLESTERASE"/>
    <property type="match status" value="1"/>
</dbReference>
<evidence type="ECO:0000313" key="8">
    <source>
        <dbReference type="EMBL" id="SSX24290.1"/>
    </source>
</evidence>
<dbReference type="InterPro" id="IPR019826">
    <property type="entry name" value="Carboxylesterase_B_AS"/>
</dbReference>
<name>A0A336M2I8_CULSO</name>
<sequence>MMMVKENQFTANKEKWTKYLLQSWNIDWNRVPEAETVKLELIDGILIGSEKKLPLSGSYFAFQGIPYAEPPIGELRFKEPVPITSFNGKTLDCTKEGDISIQSDIFSKNVIGEESCLFLNVYTPNLDKTRKLPVMIYIHGGAFIFGSGNVAEHSPEYLIQEDVIVVTFNYRLNVLGFMHLPGGGIIGNQGFRDQRLVLKWVQENIEKFGGDPNNVTLFGHSAGAAAVHLHMMLPGSKKYFHKAILQSGAATMDWFMQFEPEENARRIAKLLGCESTDDNEIGKFLKEIDGKKFPPKYYDTLTTTRKKRGLPLIFNTVIEDENQEIKPFLTQSIDQYLTTPNQIDIPIMMGVTEHDGMVMTTPHTKRYHLWNKEPGRFIPRTVSVDGDIDEGECKVLGDEIKTFYFGDKPVSQSTFNQFMDFQTDYHFSIALQSAAEFHSRYQNPNTNLYYYQFSFDGDLNMMKKILGYDMKGANHGDELTYLFVMKMAEIKVPEDSEAGLMRRKMCRMWANFAKFGNPTPEKKEHCDLLGNLKWNPVKSHQNAENEEFQLNCLDINTDFKMIQDPFKQRIDFWRKEKMSSMNLHDDSKFVSFGKWTSIFVIFISTAYASMKIVLGHLTALKRRDFHRNTILITNGQSSISRKIGEKFERDLDCKVVYLPKNDFISRQKPHETVLEDAFKAYKSIDVIINNDHAFLSNSQDEACFELDEGENLINNLNILRYCIPKMYLTGGGHIISIKSNENSFRALVNTRNDLRGYIQDLISILNGNERRIKPGFSLQTIHCDRSWSSVMSENEIVNKIVDGILSQEPVLKLGNGFFSYIKRLMSFFNGYGCPSVHVL</sequence>
<comment type="similarity">
    <text evidence="1">Belongs to the type-B carboxylesterase/lipase family.</text>
</comment>
<dbReference type="AlphaFoldDB" id="A0A336M2I8"/>
<keyword evidence="6" id="KW-0812">Transmembrane</keyword>